<dbReference type="Proteomes" id="UP000053647">
    <property type="component" value="Unassembled WGS sequence"/>
</dbReference>
<reference evidence="2 3" key="1">
    <citation type="submission" date="2014-06" db="EMBL/GenBank/DDBJ databases">
        <authorList>
            <consortium name="DOE Joint Genome Institute"/>
            <person name="Kuo A."/>
            <person name="Kohler A."/>
            <person name="Nagy L.G."/>
            <person name="Floudas D."/>
            <person name="Copeland A."/>
            <person name="Barry K.W."/>
            <person name="Cichocki N."/>
            <person name="Veneault-Fourrey C."/>
            <person name="LaButti K."/>
            <person name="Lindquist E.A."/>
            <person name="Lipzen A."/>
            <person name="Lundell T."/>
            <person name="Morin E."/>
            <person name="Murat C."/>
            <person name="Sun H."/>
            <person name="Tunlid A."/>
            <person name="Henrissat B."/>
            <person name="Grigoriev I.V."/>
            <person name="Hibbett D.S."/>
            <person name="Martin F."/>
            <person name="Nordberg H.P."/>
            <person name="Cantor M.N."/>
            <person name="Hua S.X."/>
        </authorList>
    </citation>
    <scope>NUCLEOTIDE SEQUENCE [LARGE SCALE GENOMIC DNA]</scope>
    <source>
        <strain evidence="2 3">ATCC 200175</strain>
    </source>
</reference>
<dbReference type="HOGENOM" id="CLU_070879_0_0_1"/>
<gene>
    <name evidence="2" type="ORF">PAXINDRAFT_100812</name>
</gene>
<accession>A0A0C9SVA4</accession>
<reference evidence="3" key="2">
    <citation type="submission" date="2015-01" db="EMBL/GenBank/DDBJ databases">
        <title>Evolutionary Origins and Diversification of the Mycorrhizal Mutualists.</title>
        <authorList>
            <consortium name="DOE Joint Genome Institute"/>
            <consortium name="Mycorrhizal Genomics Consortium"/>
            <person name="Kohler A."/>
            <person name="Kuo A."/>
            <person name="Nagy L.G."/>
            <person name="Floudas D."/>
            <person name="Copeland A."/>
            <person name="Barry K.W."/>
            <person name="Cichocki N."/>
            <person name="Veneault-Fourrey C."/>
            <person name="LaButti K."/>
            <person name="Lindquist E.A."/>
            <person name="Lipzen A."/>
            <person name="Lundell T."/>
            <person name="Morin E."/>
            <person name="Murat C."/>
            <person name="Riley R."/>
            <person name="Ohm R."/>
            <person name="Sun H."/>
            <person name="Tunlid A."/>
            <person name="Henrissat B."/>
            <person name="Grigoriev I.V."/>
            <person name="Hibbett D.S."/>
            <person name="Martin F."/>
        </authorList>
    </citation>
    <scope>NUCLEOTIDE SEQUENCE [LARGE SCALE GENOMIC DNA]</scope>
    <source>
        <strain evidence="3">ATCC 200175</strain>
    </source>
</reference>
<feature type="domain" description="HNH nuclease" evidence="1">
    <location>
        <begin position="167"/>
        <end position="240"/>
    </location>
</feature>
<dbReference type="AlphaFoldDB" id="A0A0C9SVA4"/>
<keyword evidence="3" id="KW-1185">Reference proteome</keyword>
<name>A0A0C9SVA4_PAXIN</name>
<dbReference type="InterPro" id="IPR003615">
    <property type="entry name" value="HNH_nuc"/>
</dbReference>
<evidence type="ECO:0000313" key="2">
    <source>
        <dbReference type="EMBL" id="KIJ13214.1"/>
    </source>
</evidence>
<proteinExistence type="predicted"/>
<evidence type="ECO:0000259" key="1">
    <source>
        <dbReference type="Pfam" id="PF13391"/>
    </source>
</evidence>
<dbReference type="OrthoDB" id="2663923at2759"/>
<organism evidence="2 3">
    <name type="scientific">Paxillus involutus ATCC 200175</name>
    <dbReference type="NCBI Taxonomy" id="664439"/>
    <lineage>
        <taxon>Eukaryota</taxon>
        <taxon>Fungi</taxon>
        <taxon>Dikarya</taxon>
        <taxon>Basidiomycota</taxon>
        <taxon>Agaricomycotina</taxon>
        <taxon>Agaricomycetes</taxon>
        <taxon>Agaricomycetidae</taxon>
        <taxon>Boletales</taxon>
        <taxon>Paxilineae</taxon>
        <taxon>Paxillaceae</taxon>
        <taxon>Paxillus</taxon>
    </lineage>
</organism>
<evidence type="ECO:0000313" key="3">
    <source>
        <dbReference type="Proteomes" id="UP000053647"/>
    </source>
</evidence>
<dbReference type="Pfam" id="PF13391">
    <property type="entry name" value="HNH_2"/>
    <property type="match status" value="1"/>
</dbReference>
<protein>
    <recommendedName>
        <fullName evidence="1">HNH nuclease domain-containing protein</fullName>
    </recommendedName>
</protein>
<dbReference type="EMBL" id="KN819354">
    <property type="protein sequence ID" value="KIJ13214.1"/>
    <property type="molecule type" value="Genomic_DNA"/>
</dbReference>
<sequence>MIREEPSADLPLGIATRLGVEKSAYNVPAHRFLEALIHHAPSPDTIAGEFLVELGKCGIPVVKSLAEAVRNRTCTNAPGDWATTIHQQLQEPGADLSKLTELASHYFSHLVIAFRNPGGKKTPQDSVRPTPNLRRIEETEELLSAATTHRSQSALKDLVTLRDGVKCLLTGFSFVFPRRVIARCAHIIPFSIHDKTQTHSAIEAFTGHLLDAKFIQKYINHPSNALNLETNAHDSMDKFLAWGIEANFSDNQTQTHSAIEAFTDRKLDAKFIQKYINHPSNALNLQSDAHDSMDKNLAWGIEANFSDNQWKYRYRIVRPDAVSPVTRLTDGEEIAFGNGAGGSVVPLPDPIICNLHLAVARVSYASGASEVFDQFVDDDDENACDVPVYFGGPFMSDDVLMRRLEALAC</sequence>